<dbReference type="PANTHER" id="PTHR33420">
    <property type="entry name" value="FIMBRIAL SUBUNIT ELFA-RELATED"/>
    <property type="match status" value="1"/>
</dbReference>
<keyword evidence="3" id="KW-0281">Fimbrium</keyword>
<evidence type="ECO:0000256" key="3">
    <source>
        <dbReference type="ARBA" id="ARBA00023263"/>
    </source>
</evidence>
<reference evidence="6 7" key="1">
    <citation type="submission" date="2016-04" db="EMBL/GenBank/DDBJ databases">
        <title>ATOL: Assembling a taxonomically balanced genome-scale reconstruction of the evolutionary history of the Enterobacteriaceae.</title>
        <authorList>
            <person name="Plunkett G.III."/>
            <person name="Neeno-Eckwall E.C."/>
            <person name="Glasner J.D."/>
            <person name="Perna N.T."/>
        </authorList>
    </citation>
    <scope>NUCLEOTIDE SEQUENCE [LARGE SCALE GENOMIC DNA]</scope>
    <source>
        <strain evidence="6 7">ATCC 51604</strain>
    </source>
</reference>
<evidence type="ECO:0000256" key="4">
    <source>
        <dbReference type="SAM" id="SignalP"/>
    </source>
</evidence>
<comment type="similarity">
    <text evidence="2">Belongs to the fimbrial protein family.</text>
</comment>
<evidence type="ECO:0000313" key="7">
    <source>
        <dbReference type="Proteomes" id="UP000078504"/>
    </source>
</evidence>
<evidence type="ECO:0000256" key="1">
    <source>
        <dbReference type="ARBA" id="ARBA00004561"/>
    </source>
</evidence>
<dbReference type="EMBL" id="LXEP01000008">
    <property type="protein sequence ID" value="OAT22954.1"/>
    <property type="molecule type" value="Genomic_DNA"/>
</dbReference>
<accession>A0A1B7I3Q2</accession>
<proteinExistence type="inferred from homology"/>
<evidence type="ECO:0000256" key="2">
    <source>
        <dbReference type="ARBA" id="ARBA00006671"/>
    </source>
</evidence>
<organism evidence="6 7">
    <name type="scientific">Buttiauxella gaviniae ATCC 51604</name>
    <dbReference type="NCBI Taxonomy" id="1354253"/>
    <lineage>
        <taxon>Bacteria</taxon>
        <taxon>Pseudomonadati</taxon>
        <taxon>Pseudomonadota</taxon>
        <taxon>Gammaproteobacteria</taxon>
        <taxon>Enterobacterales</taxon>
        <taxon>Enterobacteriaceae</taxon>
        <taxon>Buttiauxella</taxon>
    </lineage>
</organism>
<dbReference type="Gene3D" id="2.60.40.1090">
    <property type="entry name" value="Fimbrial-type adhesion domain"/>
    <property type="match status" value="1"/>
</dbReference>
<feature type="domain" description="Fimbrial-type adhesion" evidence="5">
    <location>
        <begin position="30"/>
        <end position="83"/>
    </location>
</feature>
<dbReference type="AlphaFoldDB" id="A0A1B7I3Q2"/>
<dbReference type="InterPro" id="IPR036937">
    <property type="entry name" value="Adhesion_dom_fimbrial_sf"/>
</dbReference>
<dbReference type="GO" id="GO:0043709">
    <property type="term" value="P:cell adhesion involved in single-species biofilm formation"/>
    <property type="evidence" value="ECO:0007669"/>
    <property type="project" value="TreeGrafter"/>
</dbReference>
<feature type="chain" id="PRO_5008593622" evidence="4">
    <location>
        <begin position="26"/>
        <end position="122"/>
    </location>
</feature>
<dbReference type="InterPro" id="IPR000259">
    <property type="entry name" value="Adhesion_dom_fimbrial"/>
</dbReference>
<sequence length="122" mass="13378">MEKYENHFQNIKLSLLFLATGTAYAQSTVTFTGELSGQSCSIAVESNDITVPFATIPISTFNADGVKSVNKDFTIDLTDCQDVINTPGITFTRTQIKNPMMEPLFLLTTPVVVQPILVPLFT</sequence>
<dbReference type="SUPFAM" id="SSF49401">
    <property type="entry name" value="Bacterial adhesins"/>
    <property type="match status" value="1"/>
</dbReference>
<dbReference type="RefSeq" id="WP_064512959.1">
    <property type="nucleotide sequence ID" value="NZ_LXEP01000008.1"/>
</dbReference>
<keyword evidence="4" id="KW-0732">Signal</keyword>
<protein>
    <submittedName>
        <fullName evidence="6">Fimbrial adhesion protein</fullName>
    </submittedName>
</protein>
<dbReference type="InterPro" id="IPR008966">
    <property type="entry name" value="Adhesion_dom_sf"/>
</dbReference>
<comment type="caution">
    <text evidence="6">The sequence shown here is derived from an EMBL/GenBank/DDBJ whole genome shotgun (WGS) entry which is preliminary data.</text>
</comment>
<dbReference type="PANTHER" id="PTHR33420:SF14">
    <property type="entry name" value="TYPE 1 FIMBRIN D-MANNOSE SPECIFIC ADHESIN"/>
    <property type="match status" value="1"/>
</dbReference>
<gene>
    <name evidence="6" type="ORF">M977_01104</name>
</gene>
<evidence type="ECO:0000313" key="6">
    <source>
        <dbReference type="EMBL" id="OAT22954.1"/>
    </source>
</evidence>
<name>A0A1B7I3Q2_9ENTR</name>
<dbReference type="GO" id="GO:0009289">
    <property type="term" value="C:pilus"/>
    <property type="evidence" value="ECO:0007669"/>
    <property type="project" value="UniProtKB-SubCell"/>
</dbReference>
<dbReference type="Pfam" id="PF00419">
    <property type="entry name" value="Fimbrial"/>
    <property type="match status" value="1"/>
</dbReference>
<dbReference type="PATRIC" id="fig|1354253.4.peg.1126"/>
<comment type="subcellular location">
    <subcellularLocation>
        <location evidence="1">Fimbrium</location>
    </subcellularLocation>
</comment>
<feature type="signal peptide" evidence="4">
    <location>
        <begin position="1"/>
        <end position="25"/>
    </location>
</feature>
<dbReference type="InterPro" id="IPR050263">
    <property type="entry name" value="Bact_Fimbrial_Adh_Pro"/>
</dbReference>
<dbReference type="Proteomes" id="UP000078504">
    <property type="component" value="Unassembled WGS sequence"/>
</dbReference>
<evidence type="ECO:0000259" key="5">
    <source>
        <dbReference type="Pfam" id="PF00419"/>
    </source>
</evidence>